<evidence type="ECO:0000313" key="2">
    <source>
        <dbReference type="Proteomes" id="UP000196239"/>
    </source>
</evidence>
<dbReference type="EMBL" id="LN890280">
    <property type="protein sequence ID" value="CUR51398.1"/>
    <property type="molecule type" value="Genomic_DNA"/>
</dbReference>
<name>A0A128A236_9ARCH</name>
<proteinExistence type="predicted"/>
<protein>
    <submittedName>
        <fullName evidence="1">Uncharacterized protein</fullName>
    </submittedName>
</protein>
<gene>
    <name evidence="1" type="ORF">NDEV_0633</name>
</gene>
<dbReference type="Proteomes" id="UP000196239">
    <property type="component" value="Chromosome 1"/>
</dbReference>
<accession>A0A128A236</accession>
<evidence type="ECO:0000313" key="1">
    <source>
        <dbReference type="EMBL" id="CUR51398.1"/>
    </source>
</evidence>
<sequence>MVVPYISRMKITFFGIPILFVLAIILSANHAYAPCIEGPGIDCNGYPPHALTQINSDKLNYEISDKPVIIIVGVPYTVVHLEIDDSSSNIVFTHEINLSSNGTARYILDISSYKPGVYSAIANSLTSKLTTGFAVGLASPGGQIMLNTDKNSYLPGDNIAILGAWNPDTLVQLLLIDPSGISVKSIQTFSDKTGHFSSSDITIPLNAISGIWQISATSGVSHTQVQITINSTNNFARNITNSTSMPPNAIRTQNGGWITPLQTTDQNGNNLTIHYEGQGIDVTGKVLPSPAVPNLITHNMFSPLPQFKSGVNTNDIICKEGLYLAIKSHDKEPTCLKAGTISKLASRGFLYGINDNHTNYTDTARI</sequence>
<dbReference type="AlphaFoldDB" id="A0A128A236"/>
<reference evidence="2" key="1">
    <citation type="submission" date="2015-10" db="EMBL/GenBank/DDBJ databases">
        <authorList>
            <person name="Lehtovirta-Morley L.E."/>
            <person name="Vieille C."/>
        </authorList>
    </citation>
    <scope>NUCLEOTIDE SEQUENCE [LARGE SCALE GENOMIC DNA]</scope>
</reference>
<organism evidence="1 2">
    <name type="scientific">Nitrosotalea devaniterrae</name>
    <dbReference type="NCBI Taxonomy" id="1078905"/>
    <lineage>
        <taxon>Archaea</taxon>
        <taxon>Nitrososphaerota</taxon>
        <taxon>Nitrososphaeria</taxon>
        <taxon>Nitrosotaleales</taxon>
        <taxon>Nitrosotaleaceae</taxon>
        <taxon>Nitrosotalea</taxon>
    </lineage>
</organism>
<keyword evidence="2" id="KW-1185">Reference proteome</keyword>
<dbReference type="KEGG" id="ndv:NDEV_0633"/>